<reference evidence="4" key="1">
    <citation type="submission" date="2017-02" db="UniProtKB">
        <authorList>
            <consortium name="WormBaseParasite"/>
        </authorList>
    </citation>
    <scope>IDENTIFICATION</scope>
</reference>
<gene>
    <name evidence="2" type="ORF">BPAG_LOCUS4512</name>
</gene>
<dbReference type="Gene3D" id="1.10.8.10">
    <property type="entry name" value="DNA helicase RuvA subunit, C-terminal domain"/>
    <property type="match status" value="1"/>
</dbReference>
<dbReference type="SUPFAM" id="SSF46934">
    <property type="entry name" value="UBA-like"/>
    <property type="match status" value="1"/>
</dbReference>
<proteinExistence type="predicted"/>
<dbReference type="Pfam" id="PF22562">
    <property type="entry name" value="UBA_7"/>
    <property type="match status" value="1"/>
</dbReference>
<dbReference type="PROSITE" id="PS50030">
    <property type="entry name" value="UBA"/>
    <property type="match status" value="1"/>
</dbReference>
<dbReference type="InterPro" id="IPR009060">
    <property type="entry name" value="UBA-like_sf"/>
</dbReference>
<evidence type="ECO:0000259" key="1">
    <source>
        <dbReference type="PROSITE" id="PS50030"/>
    </source>
</evidence>
<evidence type="ECO:0000313" key="3">
    <source>
        <dbReference type="Proteomes" id="UP000278627"/>
    </source>
</evidence>
<dbReference type="EMBL" id="UZAD01002283">
    <property type="protein sequence ID" value="VDN85698.1"/>
    <property type="molecule type" value="Genomic_DNA"/>
</dbReference>
<keyword evidence="3" id="KW-1185">Reference proteome</keyword>
<dbReference type="AlphaFoldDB" id="A0A0N4T8L2"/>
<sequence length="43" mass="4826">MSMLDQLEEMGFPHDIAEKALRETGEAGLIEAVEWIAAHQKDD</sequence>
<reference evidence="2 3" key="2">
    <citation type="submission" date="2018-11" db="EMBL/GenBank/DDBJ databases">
        <authorList>
            <consortium name="Pathogen Informatics"/>
        </authorList>
    </citation>
    <scope>NUCLEOTIDE SEQUENCE [LARGE SCALE GENOMIC DNA]</scope>
</reference>
<accession>A0A0N4T8L2</accession>
<organism evidence="4">
    <name type="scientific">Brugia pahangi</name>
    <name type="common">Filarial nematode worm</name>
    <dbReference type="NCBI Taxonomy" id="6280"/>
    <lineage>
        <taxon>Eukaryota</taxon>
        <taxon>Metazoa</taxon>
        <taxon>Ecdysozoa</taxon>
        <taxon>Nematoda</taxon>
        <taxon>Chromadorea</taxon>
        <taxon>Rhabditida</taxon>
        <taxon>Spirurina</taxon>
        <taxon>Spiruromorpha</taxon>
        <taxon>Filarioidea</taxon>
        <taxon>Onchocercidae</taxon>
        <taxon>Brugia</taxon>
    </lineage>
</organism>
<protein>
    <submittedName>
        <fullName evidence="4">UBA domain-containing protein</fullName>
    </submittedName>
</protein>
<name>A0A0N4T8L2_BRUPA</name>
<evidence type="ECO:0000313" key="2">
    <source>
        <dbReference type="EMBL" id="VDN85698.1"/>
    </source>
</evidence>
<dbReference type="WBParaSite" id="BPAG_0000454901-mRNA-1">
    <property type="protein sequence ID" value="BPAG_0000454901-mRNA-1"/>
    <property type="gene ID" value="BPAG_0000454901"/>
</dbReference>
<dbReference type="InterPro" id="IPR015940">
    <property type="entry name" value="UBA"/>
</dbReference>
<dbReference type="Proteomes" id="UP000278627">
    <property type="component" value="Unassembled WGS sequence"/>
</dbReference>
<evidence type="ECO:0000313" key="4">
    <source>
        <dbReference type="WBParaSite" id="BPAG_0000454901-mRNA-1"/>
    </source>
</evidence>
<feature type="domain" description="UBA" evidence="1">
    <location>
        <begin position="1"/>
        <end position="39"/>
    </location>
</feature>